<evidence type="ECO:0000313" key="2">
    <source>
        <dbReference type="EMBL" id="KAK1839780.1"/>
    </source>
</evidence>
<reference evidence="2" key="1">
    <citation type="submission" date="2023-01" db="EMBL/GenBank/DDBJ databases">
        <title>Colletotrichum chrysophilum M932 genome sequence.</title>
        <authorList>
            <person name="Baroncelli R."/>
        </authorList>
    </citation>
    <scope>NUCLEOTIDE SEQUENCE</scope>
    <source>
        <strain evidence="2">M932</strain>
    </source>
</reference>
<proteinExistence type="predicted"/>
<dbReference type="Proteomes" id="UP001243330">
    <property type="component" value="Unassembled WGS sequence"/>
</dbReference>
<dbReference type="AlphaFoldDB" id="A0AAD9A268"/>
<evidence type="ECO:0000259" key="1">
    <source>
        <dbReference type="Pfam" id="PF24809"/>
    </source>
</evidence>
<organism evidence="2 3">
    <name type="scientific">Colletotrichum chrysophilum</name>
    <dbReference type="NCBI Taxonomy" id="1836956"/>
    <lineage>
        <taxon>Eukaryota</taxon>
        <taxon>Fungi</taxon>
        <taxon>Dikarya</taxon>
        <taxon>Ascomycota</taxon>
        <taxon>Pezizomycotina</taxon>
        <taxon>Sordariomycetes</taxon>
        <taxon>Hypocreomycetidae</taxon>
        <taxon>Glomerellales</taxon>
        <taxon>Glomerellaceae</taxon>
        <taxon>Colletotrichum</taxon>
        <taxon>Colletotrichum gloeosporioides species complex</taxon>
    </lineage>
</organism>
<dbReference type="EMBL" id="JAQOWY010000629">
    <property type="protein sequence ID" value="KAK1839780.1"/>
    <property type="molecule type" value="Genomic_DNA"/>
</dbReference>
<comment type="caution">
    <text evidence="2">The sequence shown here is derived from an EMBL/GenBank/DDBJ whole genome shotgun (WGS) entry which is preliminary data.</text>
</comment>
<dbReference type="InterPro" id="IPR056125">
    <property type="entry name" value="DUF7708"/>
</dbReference>
<protein>
    <recommendedName>
        <fullName evidence="1">DUF7708 domain-containing protein</fullName>
    </recommendedName>
</protein>
<keyword evidence="3" id="KW-1185">Reference proteome</keyword>
<evidence type="ECO:0000313" key="3">
    <source>
        <dbReference type="Proteomes" id="UP001243330"/>
    </source>
</evidence>
<name>A0AAD9A268_9PEZI</name>
<dbReference type="Pfam" id="PF24809">
    <property type="entry name" value="DUF7708"/>
    <property type="match status" value="1"/>
</dbReference>
<feature type="domain" description="DUF7708" evidence="1">
    <location>
        <begin position="86"/>
        <end position="229"/>
    </location>
</feature>
<accession>A0AAD9A268</accession>
<sequence>MKKAASTSLDSIELIWQRIRKKVLKGGWRFTLSKAKPDDVSALYPSDLDALDRLIDERIKTASSLEKSHRSDPRISKQAGRRLCEFLVGFRGYCQAYSGVVQLMGGLDQSFVTGALQALGLFMVVAANKVETEIALYSTIQTLKSEYSRIQKLVGIYSNSSVLKECVATVYRLGIEFMQEATVYYSRSSSMRIWHVVVRPPQLDLERKISDLRSAVEELVKERDMEAHLRLDRVESKINAGLEQTKNERTNARLDKTRSFLGLPTNNVSTQLQDFVSSLDEEFSHLKRIPPFRAEDLTSQAAFNIWLEETAQIKRSKFLLVHGQTTAPWDTALAWTSQASVEAVRLLEDKQTIVSWHFCEPDNKHDVDIGGVRRPIPAAALVLLSLGYRLLELTPIGREALGSPNTPDFEFQLQQILSTAQSSREKIDARSTGIGNVTLKDCSTAAMDFLRASIALLVQHRRAVFSGSEQCVVYFVVDRFDTLPQYDTMLLQPLMALVQKPGTGLVVKVLVAGERKLSDNRGSSSVADFVKDHRGSSVWEEMELDQGT</sequence>
<gene>
    <name evidence="2" type="ORF">CCHR01_17591</name>
</gene>